<organism evidence="4 5">
    <name type="scientific">Paramuricea clavata</name>
    <name type="common">Red gorgonian</name>
    <name type="synonym">Violescent sea-whip</name>
    <dbReference type="NCBI Taxonomy" id="317549"/>
    <lineage>
        <taxon>Eukaryota</taxon>
        <taxon>Metazoa</taxon>
        <taxon>Cnidaria</taxon>
        <taxon>Anthozoa</taxon>
        <taxon>Octocorallia</taxon>
        <taxon>Malacalcyonacea</taxon>
        <taxon>Plexauridae</taxon>
        <taxon>Paramuricea</taxon>
    </lineage>
</organism>
<protein>
    <submittedName>
        <fullName evidence="4">Uncharacterized protein</fullName>
    </submittedName>
</protein>
<dbReference type="Pfam" id="PF20518">
    <property type="entry name" value="Apc1_MidN"/>
    <property type="match status" value="1"/>
</dbReference>
<comment type="caution">
    <text evidence="4">The sequence shown here is derived from an EMBL/GenBank/DDBJ whole genome shotgun (WGS) entry which is preliminary data.</text>
</comment>
<evidence type="ECO:0000256" key="2">
    <source>
        <dbReference type="ARBA" id="ARBA00022776"/>
    </source>
</evidence>
<dbReference type="GO" id="GO:0051301">
    <property type="term" value="P:cell division"/>
    <property type="evidence" value="ECO:0007669"/>
    <property type="project" value="UniProtKB-KW"/>
</dbReference>
<dbReference type="InterPro" id="IPR024990">
    <property type="entry name" value="Apc1"/>
</dbReference>
<feature type="non-terminal residue" evidence="4">
    <location>
        <position position="1"/>
    </location>
</feature>
<dbReference type="GO" id="GO:0007091">
    <property type="term" value="P:metaphase/anaphase transition of mitotic cell cycle"/>
    <property type="evidence" value="ECO:0007669"/>
    <property type="project" value="TreeGrafter"/>
</dbReference>
<dbReference type="OrthoDB" id="26401at2759"/>
<proteinExistence type="predicted"/>
<dbReference type="GO" id="GO:0060090">
    <property type="term" value="F:molecular adaptor activity"/>
    <property type="evidence" value="ECO:0007669"/>
    <property type="project" value="TreeGrafter"/>
</dbReference>
<name>A0A6S7JJ94_PARCT</name>
<feature type="non-terminal residue" evidence="4">
    <location>
        <position position="112"/>
    </location>
</feature>
<dbReference type="GO" id="GO:0005680">
    <property type="term" value="C:anaphase-promoting complex"/>
    <property type="evidence" value="ECO:0007669"/>
    <property type="project" value="InterPro"/>
</dbReference>
<evidence type="ECO:0000313" key="4">
    <source>
        <dbReference type="EMBL" id="CAB4030254.1"/>
    </source>
</evidence>
<accession>A0A6S7JJ94</accession>
<keyword evidence="3" id="KW-0131">Cell cycle</keyword>
<dbReference type="GO" id="GO:0070979">
    <property type="term" value="P:protein K11-linked ubiquitination"/>
    <property type="evidence" value="ECO:0007669"/>
    <property type="project" value="TreeGrafter"/>
</dbReference>
<dbReference type="PANTHER" id="PTHR12827">
    <property type="entry name" value="MEIOTIC CHECKPOINT REGULATOR TSG24 FAMILY MEMBER"/>
    <property type="match status" value="1"/>
</dbReference>
<keyword evidence="5" id="KW-1185">Reference proteome</keyword>
<sequence length="112" mass="13032">DGTYNENPEDLFDKNIFNLAQSFQFNINEEDYKRCRTSVDRMVLFMAKTGFTKDDLEALPFGVSIPLREAIYQCRNEPSFHLPEESYTLIGREELAAQARINEGDFYNCCQL</sequence>
<evidence type="ECO:0000256" key="3">
    <source>
        <dbReference type="ARBA" id="ARBA00023306"/>
    </source>
</evidence>
<dbReference type="InterPro" id="IPR046794">
    <property type="entry name" value="Apc1_MidN"/>
</dbReference>
<gene>
    <name evidence="4" type="ORF">PACLA_8A089294</name>
</gene>
<keyword evidence="1" id="KW-0132">Cell division</keyword>
<evidence type="ECO:0000313" key="5">
    <source>
        <dbReference type="Proteomes" id="UP001152795"/>
    </source>
</evidence>
<dbReference type="GO" id="GO:0031145">
    <property type="term" value="P:anaphase-promoting complex-dependent catabolic process"/>
    <property type="evidence" value="ECO:0007669"/>
    <property type="project" value="TreeGrafter"/>
</dbReference>
<dbReference type="EMBL" id="CACRXK020016740">
    <property type="protein sequence ID" value="CAB4030254.1"/>
    <property type="molecule type" value="Genomic_DNA"/>
</dbReference>
<evidence type="ECO:0000256" key="1">
    <source>
        <dbReference type="ARBA" id="ARBA00022618"/>
    </source>
</evidence>
<dbReference type="PANTHER" id="PTHR12827:SF3">
    <property type="entry name" value="ANAPHASE-PROMOTING COMPLEX SUBUNIT 1"/>
    <property type="match status" value="1"/>
</dbReference>
<dbReference type="Proteomes" id="UP001152795">
    <property type="component" value="Unassembled WGS sequence"/>
</dbReference>
<keyword evidence="2" id="KW-0498">Mitosis</keyword>
<reference evidence="4" key="1">
    <citation type="submission" date="2020-04" db="EMBL/GenBank/DDBJ databases">
        <authorList>
            <person name="Alioto T."/>
            <person name="Alioto T."/>
            <person name="Gomez Garrido J."/>
        </authorList>
    </citation>
    <scope>NUCLEOTIDE SEQUENCE</scope>
    <source>
        <strain evidence="4">A484AB</strain>
    </source>
</reference>
<dbReference type="AlphaFoldDB" id="A0A6S7JJ94"/>